<dbReference type="AlphaFoldDB" id="A0A918WVK1"/>
<dbReference type="Proteomes" id="UP000638353">
    <property type="component" value="Unassembled WGS sequence"/>
</dbReference>
<comment type="caution">
    <text evidence="1">The sequence shown here is derived from an EMBL/GenBank/DDBJ whole genome shotgun (WGS) entry which is preliminary data.</text>
</comment>
<gene>
    <name evidence="1" type="ORF">GCM10010334_20050</name>
</gene>
<evidence type="ECO:0000313" key="1">
    <source>
        <dbReference type="EMBL" id="GHC87835.1"/>
    </source>
</evidence>
<name>A0A918WVK1_9ACTN</name>
<organism evidence="1 2">
    <name type="scientific">Streptomyces finlayi</name>
    <dbReference type="NCBI Taxonomy" id="67296"/>
    <lineage>
        <taxon>Bacteria</taxon>
        <taxon>Bacillati</taxon>
        <taxon>Actinomycetota</taxon>
        <taxon>Actinomycetes</taxon>
        <taxon>Kitasatosporales</taxon>
        <taxon>Streptomycetaceae</taxon>
        <taxon>Streptomyces</taxon>
    </lineage>
</organism>
<accession>A0A918WVK1</accession>
<reference evidence="1" key="2">
    <citation type="submission" date="2020-09" db="EMBL/GenBank/DDBJ databases">
        <authorList>
            <person name="Sun Q."/>
            <person name="Ohkuma M."/>
        </authorList>
    </citation>
    <scope>NUCLEOTIDE SEQUENCE</scope>
    <source>
        <strain evidence="1">JCM 4637</strain>
    </source>
</reference>
<evidence type="ECO:0000313" key="2">
    <source>
        <dbReference type="Proteomes" id="UP000638353"/>
    </source>
</evidence>
<proteinExistence type="predicted"/>
<sequence length="67" mass="7186">MHSGEYGVRALAGERKPEFDEHFDLAEPGIEESVCEGGKTALPGAHLRGAGTMPMYVSEPLDQVEGQ</sequence>
<dbReference type="EMBL" id="BMVC01000003">
    <property type="protein sequence ID" value="GHC87835.1"/>
    <property type="molecule type" value="Genomic_DNA"/>
</dbReference>
<reference evidence="1" key="1">
    <citation type="journal article" date="2014" name="Int. J. Syst. Evol. Microbiol.">
        <title>Complete genome sequence of Corynebacterium casei LMG S-19264T (=DSM 44701T), isolated from a smear-ripened cheese.</title>
        <authorList>
            <consortium name="US DOE Joint Genome Institute (JGI-PGF)"/>
            <person name="Walter F."/>
            <person name="Albersmeier A."/>
            <person name="Kalinowski J."/>
            <person name="Ruckert C."/>
        </authorList>
    </citation>
    <scope>NUCLEOTIDE SEQUENCE</scope>
    <source>
        <strain evidence="1">JCM 4637</strain>
    </source>
</reference>
<protein>
    <submittedName>
        <fullName evidence="1">Uncharacterized protein</fullName>
    </submittedName>
</protein>